<name>D3JVC1_9VIRU</name>
<accession>D3JVC1</accession>
<evidence type="ECO:0000313" key="4">
    <source>
        <dbReference type="Proteomes" id="UP000202879"/>
    </source>
</evidence>
<sequence length="534" mass="56540">MSDTTMGGSAKSSRVGRRTFLKTVGVTAGAAAGLHHTDDTALDPVGEADAVVPVVLPGVALAGAAGVGYVAGSYLEDNYLGDSRDYSGYTGGDALKSAIKEGATSMKVADEKVMSSIQNNIANSQTAGLAKGKAAVIKEMNAGNGESAATSAMQSAINEYFAAIQQNILTHYNSQLEQVKHHVDQVANHSDLTVGDVFASENGDDSPSNMTVNQRSLSLVDGTDATEKYLIFNTSQDGSTYESGISLTTATGAADFEVDSFSLSSGAYADYSDEFQYFQTVPMGNAFDAVVTERDKVLDDLSTFVSDVYSQYSAGDIPTEDIVDPITAATELRTNYDGMQGASAHAAMLGIPTNADQSVYMTLEDDGKSVWADVYTNKKITDSNGNEVGFQKGTTYDPTTWSEPLYIAFEYTETTDSDGNVLNSTQQESYDGETTTTEYSDFVEVEQPFTIKEITVDGESKQSFKTTSRNAQTADVSKLQEELEQIRQTQIDMQEEAQSGGGGGFSVDSLSLGGIPGEGVLLVGVGIAAWLFGN</sequence>
<reference evidence="3 4" key="1">
    <citation type="journal article" date="2010" name="J. Virol.">
        <title>New, closely related haloarchaeal viral elements with different nucleic Acid types.</title>
        <authorList>
            <person name="Roine E."/>
            <person name="Kukkaro P."/>
            <person name="Paulin L."/>
            <person name="Laurinavicius S."/>
            <person name="Domanska A."/>
            <person name="Somerharju P."/>
            <person name="Bamford D.H."/>
        </authorList>
    </citation>
    <scope>NUCLEOTIDE SEQUENCE [LARGE SCALE GENOMIC DNA]</scope>
</reference>
<dbReference type="PROSITE" id="PS51318">
    <property type="entry name" value="TAT"/>
    <property type="match status" value="1"/>
</dbReference>
<dbReference type="OrthoDB" id="29566at10239"/>
<evidence type="ECO:0000256" key="1">
    <source>
        <dbReference type="SAM" id="Coils"/>
    </source>
</evidence>
<dbReference type="Proteomes" id="UP000202879">
    <property type="component" value="Segment"/>
</dbReference>
<dbReference type="EMBL" id="GU321093">
    <property type="protein sequence ID" value="ADB79720.1"/>
    <property type="molecule type" value="Genomic_DNA"/>
</dbReference>
<keyword evidence="1" id="KW-0175">Coiled coil</keyword>
<protein>
    <submittedName>
        <fullName evidence="3">VP4</fullName>
    </submittedName>
</protein>
<dbReference type="RefSeq" id="YP_003411998.1">
    <property type="nucleotide sequence ID" value="NC_013758.1"/>
</dbReference>
<dbReference type="InterPro" id="IPR006311">
    <property type="entry name" value="TAT_signal"/>
</dbReference>
<feature type="coiled-coil region" evidence="1">
    <location>
        <begin position="469"/>
        <end position="499"/>
    </location>
</feature>
<feature type="domain" description="Envelope protein N-terminal" evidence="2">
    <location>
        <begin position="79"/>
        <end position="350"/>
    </location>
</feature>
<evidence type="ECO:0000259" key="2">
    <source>
        <dbReference type="Pfam" id="PF26255"/>
    </source>
</evidence>
<proteinExistence type="predicted"/>
<dbReference type="InterPro" id="IPR058677">
    <property type="entry name" value="ORF4_N"/>
</dbReference>
<evidence type="ECO:0000313" key="3">
    <source>
        <dbReference type="EMBL" id="ADB79720.1"/>
    </source>
</evidence>
<organism evidence="3 4">
    <name type="scientific">Haloarcula hispanica pleomorphic virus 1</name>
    <dbReference type="NCBI Taxonomy" id="710112"/>
    <lineage>
        <taxon>Viruses</taxon>
        <taxon>Monodnaviria</taxon>
        <taxon>Trapavirae</taxon>
        <taxon>Saleviricota</taxon>
        <taxon>Huolimaviricetes</taxon>
        <taxon>Haloruvirales</taxon>
        <taxon>Pleolipoviridae</taxon>
        <taxon>Alphapleolipovirus</taxon>
        <taxon>Alphapleolipovirus italiense</taxon>
    </lineage>
</organism>
<dbReference type="Pfam" id="PF26255">
    <property type="entry name" value="Viral_env_HRPV"/>
    <property type="match status" value="1"/>
</dbReference>
<keyword evidence="4" id="KW-1185">Reference proteome</keyword>
<dbReference type="GeneID" id="8746793"/>
<dbReference type="KEGG" id="vg:8746793"/>